<protein>
    <submittedName>
        <fullName evidence="1">Winged helix-turn-helix transcriptional regulator</fullName>
    </submittedName>
</protein>
<dbReference type="SUPFAM" id="SSF46785">
    <property type="entry name" value="Winged helix' DNA-binding domain"/>
    <property type="match status" value="1"/>
</dbReference>
<sequence length="176" mass="21008">MKLEWLGKYRKFVGALYRSANTYSQCCRDNSLGEHVKFNPYEVQTLEWILENEDKNKNMKWNAAHLGMRPNTYSKNIQKMVEKGLLEKYHTTDNKKNVIIRVSDLGRKEYEAYSRYAYKKWFEDLFAMLDEIPEEYVEKFTDILRFWGTWPSKVNTPPEEIGLVKIEQKKKSATDE</sequence>
<reference evidence="1" key="2">
    <citation type="journal article" date="2021" name="PeerJ">
        <title>Extensive microbial diversity within the chicken gut microbiome revealed by metagenomics and culture.</title>
        <authorList>
            <person name="Gilroy R."/>
            <person name="Ravi A."/>
            <person name="Getino M."/>
            <person name="Pursley I."/>
            <person name="Horton D.L."/>
            <person name="Alikhan N.F."/>
            <person name="Baker D."/>
            <person name="Gharbi K."/>
            <person name="Hall N."/>
            <person name="Watson M."/>
            <person name="Adriaenssens E.M."/>
            <person name="Foster-Nyarko E."/>
            <person name="Jarju S."/>
            <person name="Secka A."/>
            <person name="Antonio M."/>
            <person name="Oren A."/>
            <person name="Chaudhuri R.R."/>
            <person name="La Ragione R."/>
            <person name="Hildebrand F."/>
            <person name="Pallen M.J."/>
        </authorList>
    </citation>
    <scope>NUCLEOTIDE SEQUENCE</scope>
    <source>
        <strain evidence="1">CHK187-14744</strain>
    </source>
</reference>
<evidence type="ECO:0000313" key="2">
    <source>
        <dbReference type="Proteomes" id="UP000824164"/>
    </source>
</evidence>
<proteinExistence type="predicted"/>
<reference evidence="1" key="1">
    <citation type="submission" date="2020-10" db="EMBL/GenBank/DDBJ databases">
        <authorList>
            <person name="Gilroy R."/>
        </authorList>
    </citation>
    <scope>NUCLEOTIDE SEQUENCE</scope>
    <source>
        <strain evidence="1">CHK187-14744</strain>
    </source>
</reference>
<comment type="caution">
    <text evidence="1">The sequence shown here is derived from an EMBL/GenBank/DDBJ whole genome shotgun (WGS) entry which is preliminary data.</text>
</comment>
<dbReference type="Proteomes" id="UP000824164">
    <property type="component" value="Unassembled WGS sequence"/>
</dbReference>
<evidence type="ECO:0000313" key="1">
    <source>
        <dbReference type="EMBL" id="HIU02005.1"/>
    </source>
</evidence>
<organism evidence="1 2">
    <name type="scientific">Candidatus Onthocola gallistercoris</name>
    <dbReference type="NCBI Taxonomy" id="2840876"/>
    <lineage>
        <taxon>Bacteria</taxon>
        <taxon>Bacillati</taxon>
        <taxon>Bacillota</taxon>
        <taxon>Bacilli</taxon>
        <taxon>Candidatus Onthocola</taxon>
    </lineage>
</organism>
<name>A0A9D1HEI0_9FIRM</name>
<dbReference type="InterPro" id="IPR036388">
    <property type="entry name" value="WH-like_DNA-bd_sf"/>
</dbReference>
<dbReference type="InterPro" id="IPR036390">
    <property type="entry name" value="WH_DNA-bd_sf"/>
</dbReference>
<dbReference type="AlphaFoldDB" id="A0A9D1HEI0"/>
<dbReference type="EMBL" id="DVLT01000012">
    <property type="protein sequence ID" value="HIU02005.1"/>
    <property type="molecule type" value="Genomic_DNA"/>
</dbReference>
<accession>A0A9D1HEI0</accession>
<gene>
    <name evidence="1" type="ORF">IAB63_01990</name>
</gene>
<dbReference type="Gene3D" id="1.10.10.10">
    <property type="entry name" value="Winged helix-like DNA-binding domain superfamily/Winged helix DNA-binding domain"/>
    <property type="match status" value="1"/>
</dbReference>